<comment type="caution">
    <text evidence="1">The sequence shown here is derived from an EMBL/GenBank/DDBJ whole genome shotgun (WGS) entry which is preliminary data.</text>
</comment>
<sequence>MQRLGLLAPPLLRAARGAYRLYLELHYEQMQRPTGMVVCLGRDRAQLIFTSQPILLPGECFVTFEEIESQMY</sequence>
<accession>A0A2G4EUZ9</accession>
<dbReference type="RefSeq" id="WP_096829288.1">
    <property type="nucleotide sequence ID" value="NZ_NXIB02000218.1"/>
</dbReference>
<gene>
    <name evidence="1" type="ORF">CP500_022195</name>
</gene>
<proteinExistence type="predicted"/>
<dbReference type="AlphaFoldDB" id="A0A2G4EUZ9"/>
<protein>
    <submittedName>
        <fullName evidence="1">Uncharacterized protein</fullName>
    </submittedName>
</protein>
<dbReference type="Proteomes" id="UP000226442">
    <property type="component" value="Unassembled WGS sequence"/>
</dbReference>
<evidence type="ECO:0000313" key="2">
    <source>
        <dbReference type="Proteomes" id="UP000226442"/>
    </source>
</evidence>
<dbReference type="OrthoDB" id="531597at2"/>
<evidence type="ECO:0000313" key="1">
    <source>
        <dbReference type="EMBL" id="PHX53308.1"/>
    </source>
</evidence>
<name>A0A2G4EUZ9_9CYAN</name>
<organism evidence="1 2">
    <name type="scientific">Tychonema bourrellyi FEM_GT703</name>
    <dbReference type="NCBI Taxonomy" id="2040638"/>
    <lineage>
        <taxon>Bacteria</taxon>
        <taxon>Bacillati</taxon>
        <taxon>Cyanobacteriota</taxon>
        <taxon>Cyanophyceae</taxon>
        <taxon>Oscillatoriophycideae</taxon>
        <taxon>Oscillatoriales</taxon>
        <taxon>Microcoleaceae</taxon>
        <taxon>Tychonema</taxon>
    </lineage>
</organism>
<reference evidence="1" key="1">
    <citation type="submission" date="2017-10" db="EMBL/GenBank/DDBJ databases">
        <title>Draft genome sequence of the planktic cyanobacteria Tychonema bourrellyi isolated from alpine lentic freshwater.</title>
        <authorList>
            <person name="Tett A."/>
            <person name="Armanini F."/>
            <person name="Asnicar F."/>
            <person name="Boscaini A."/>
            <person name="Pasolli E."/>
            <person name="Zolfo M."/>
            <person name="Donati C."/>
            <person name="Salmaso N."/>
            <person name="Segata N."/>
        </authorList>
    </citation>
    <scope>NUCLEOTIDE SEQUENCE</scope>
    <source>
        <strain evidence="1">FEM_GT703</strain>
    </source>
</reference>
<keyword evidence="2" id="KW-1185">Reference proteome</keyword>
<dbReference type="EMBL" id="NXIB02000218">
    <property type="protein sequence ID" value="PHX53308.1"/>
    <property type="molecule type" value="Genomic_DNA"/>
</dbReference>